<evidence type="ECO:0000256" key="3">
    <source>
        <dbReference type="SAM" id="SignalP"/>
    </source>
</evidence>
<dbReference type="SMART" id="SM00020">
    <property type="entry name" value="Tryp_SPc"/>
    <property type="match status" value="2"/>
</dbReference>
<dbReference type="GO" id="GO:0004252">
    <property type="term" value="F:serine-type endopeptidase activity"/>
    <property type="evidence" value="ECO:0007669"/>
    <property type="project" value="InterPro"/>
</dbReference>
<dbReference type="PRINTS" id="PR00722">
    <property type="entry name" value="CHYMOTRYPSIN"/>
</dbReference>
<dbReference type="EMBL" id="JAUCMV010000003">
    <property type="protein sequence ID" value="KAK0409486.1"/>
    <property type="molecule type" value="Genomic_DNA"/>
</dbReference>
<dbReference type="Gene3D" id="2.40.10.10">
    <property type="entry name" value="Trypsin-like serine proteases"/>
    <property type="match status" value="2"/>
</dbReference>
<dbReference type="SUPFAM" id="SSF50494">
    <property type="entry name" value="Trypsin-like serine proteases"/>
    <property type="match status" value="2"/>
</dbReference>
<dbReference type="InterPro" id="IPR051487">
    <property type="entry name" value="Ser/Thr_Proteases_Immune/Dev"/>
</dbReference>
<keyword evidence="6" id="KW-1185">Reference proteome</keyword>
<evidence type="ECO:0000256" key="2">
    <source>
        <dbReference type="ARBA" id="ARBA00024195"/>
    </source>
</evidence>
<protein>
    <recommendedName>
        <fullName evidence="4">Peptidase S1 domain-containing protein</fullName>
    </recommendedName>
</protein>
<feature type="signal peptide" evidence="3">
    <location>
        <begin position="1"/>
        <end position="18"/>
    </location>
</feature>
<keyword evidence="3" id="KW-0732">Signal</keyword>
<dbReference type="InterPro" id="IPR009003">
    <property type="entry name" value="Peptidase_S1_PA"/>
</dbReference>
<organism evidence="5 6">
    <name type="scientific">Steinernema hermaphroditum</name>
    <dbReference type="NCBI Taxonomy" id="289476"/>
    <lineage>
        <taxon>Eukaryota</taxon>
        <taxon>Metazoa</taxon>
        <taxon>Ecdysozoa</taxon>
        <taxon>Nematoda</taxon>
        <taxon>Chromadorea</taxon>
        <taxon>Rhabditida</taxon>
        <taxon>Tylenchina</taxon>
        <taxon>Panagrolaimomorpha</taxon>
        <taxon>Strongyloidoidea</taxon>
        <taxon>Steinernematidae</taxon>
        <taxon>Steinernema</taxon>
    </lineage>
</organism>
<evidence type="ECO:0000259" key="4">
    <source>
        <dbReference type="PROSITE" id="PS50240"/>
    </source>
</evidence>
<dbReference type="InterPro" id="IPR001314">
    <property type="entry name" value="Peptidase_S1A"/>
</dbReference>
<dbReference type="Proteomes" id="UP001175271">
    <property type="component" value="Unassembled WGS sequence"/>
</dbReference>
<dbReference type="Pfam" id="PF00089">
    <property type="entry name" value="Trypsin"/>
    <property type="match status" value="2"/>
</dbReference>
<feature type="chain" id="PRO_5041302517" description="Peptidase S1 domain-containing protein" evidence="3">
    <location>
        <begin position="19"/>
        <end position="699"/>
    </location>
</feature>
<proteinExistence type="inferred from homology"/>
<comment type="caution">
    <text evidence="5">The sequence shown here is derived from an EMBL/GenBank/DDBJ whole genome shotgun (WGS) entry which is preliminary data.</text>
</comment>
<feature type="domain" description="Peptidase S1" evidence="4">
    <location>
        <begin position="62"/>
        <end position="324"/>
    </location>
</feature>
<dbReference type="InterPro" id="IPR001254">
    <property type="entry name" value="Trypsin_dom"/>
</dbReference>
<comment type="similarity">
    <text evidence="2">Belongs to the peptidase S1 family. CLIP subfamily.</text>
</comment>
<dbReference type="InterPro" id="IPR043504">
    <property type="entry name" value="Peptidase_S1_PA_chymotrypsin"/>
</dbReference>
<dbReference type="AlphaFoldDB" id="A0AA39LTE5"/>
<dbReference type="GO" id="GO:0006508">
    <property type="term" value="P:proteolysis"/>
    <property type="evidence" value="ECO:0007669"/>
    <property type="project" value="InterPro"/>
</dbReference>
<sequence length="699" mass="78314">MALHVLLLLLALVPLYEGRRLTDAENRNRLRICGTSPKLYENIKSSSSEEEVEDNGSPQFKIVNGRNSGPRPYAVQLIYTLNEREKDSCGGTMISSRHVLTAAHCVYNGYLQYCENQTDIMHPRTESHKWEVVLRSRCGHRNVDKSCEAREPKLFAKIKTIFVNRKFYDDRCRKGGDIAIFELDRDFYPEEGVVPACLGGISSKVHEYNSHNLTVFGWGKDPNLKSSIKFPSFLQEVNLKLQECSEKVPDFICTEEIDKNVCRGDSGGGMMIPADNTGYPTVIGTVSRGAVCEYMRLLLFSHRFSGGIFTDARVYNRFICNVTGVCPLGRMKKQQRTIYDELADDDPHSVNMKLQAFLLLFAITAVVRAGRLSSAENLRRLSTCGTSPVRKESVAPTIPDADFESAPQFKIVNGRNSGPRPYAVQLLHTIIEGYAVDHCGGTLISSRHVLTAGHCVVDDIESFCQGEPIKIRNETSRWNIVLKSRCGEMNSNELCDAKESKIHAKPTKIFLNRRFQDSKCSHGDIAIIELDKDYYSEDGVVPACVAGESTRFDQYNIHQLTSFGWGYDPKLNSEETSGGFHSFLQEVKLKLQQCDERPFSDHICTEEFKRNVCKGDSGGGLIIPAASTSNPTIIGVVSRGERCDVMYKRQFSYKAKGGLFTDVRLYNAFICRATGICPVRGLAGLKRQRKARLQVYPTS</sequence>
<dbReference type="PANTHER" id="PTHR24256">
    <property type="entry name" value="TRYPTASE-RELATED"/>
    <property type="match status" value="1"/>
</dbReference>
<evidence type="ECO:0000313" key="5">
    <source>
        <dbReference type="EMBL" id="KAK0409486.1"/>
    </source>
</evidence>
<dbReference type="PROSITE" id="PS00134">
    <property type="entry name" value="TRYPSIN_HIS"/>
    <property type="match status" value="2"/>
</dbReference>
<accession>A0AA39LTE5</accession>
<reference evidence="5" key="1">
    <citation type="submission" date="2023-06" db="EMBL/GenBank/DDBJ databases">
        <title>Genomic analysis of the entomopathogenic nematode Steinernema hermaphroditum.</title>
        <authorList>
            <person name="Schwarz E.M."/>
            <person name="Heppert J.K."/>
            <person name="Baniya A."/>
            <person name="Schwartz H.T."/>
            <person name="Tan C.-H."/>
            <person name="Antoshechkin I."/>
            <person name="Sternberg P.W."/>
            <person name="Goodrich-Blair H."/>
            <person name="Dillman A.R."/>
        </authorList>
    </citation>
    <scope>NUCLEOTIDE SEQUENCE</scope>
    <source>
        <strain evidence="5">PS9179</strain>
        <tissue evidence="5">Whole animal</tissue>
    </source>
</reference>
<keyword evidence="1" id="KW-1015">Disulfide bond</keyword>
<dbReference type="InterPro" id="IPR018114">
    <property type="entry name" value="TRYPSIN_HIS"/>
</dbReference>
<evidence type="ECO:0000313" key="6">
    <source>
        <dbReference type="Proteomes" id="UP001175271"/>
    </source>
</evidence>
<dbReference type="PROSITE" id="PS50240">
    <property type="entry name" value="TRYPSIN_DOM"/>
    <property type="match status" value="2"/>
</dbReference>
<feature type="domain" description="Peptidase S1" evidence="4">
    <location>
        <begin position="411"/>
        <end position="675"/>
    </location>
</feature>
<evidence type="ECO:0000256" key="1">
    <source>
        <dbReference type="ARBA" id="ARBA00023157"/>
    </source>
</evidence>
<name>A0AA39LTE5_9BILA</name>
<gene>
    <name evidence="5" type="ORF">QR680_004570</name>
</gene>